<dbReference type="EMBL" id="JAAMOX010000002">
    <property type="protein sequence ID" value="NIH54448.1"/>
    <property type="molecule type" value="Genomic_DNA"/>
</dbReference>
<feature type="transmembrane region" description="Helical" evidence="5">
    <location>
        <begin position="259"/>
        <end position="283"/>
    </location>
</feature>
<evidence type="ECO:0000256" key="3">
    <source>
        <dbReference type="ARBA" id="ARBA00022989"/>
    </source>
</evidence>
<proteinExistence type="predicted"/>
<evidence type="ECO:0000313" key="8">
    <source>
        <dbReference type="Proteomes" id="UP000541033"/>
    </source>
</evidence>
<evidence type="ECO:0000256" key="1">
    <source>
        <dbReference type="ARBA" id="ARBA00004141"/>
    </source>
</evidence>
<evidence type="ECO:0000256" key="2">
    <source>
        <dbReference type="ARBA" id="ARBA00022692"/>
    </source>
</evidence>
<comment type="caution">
    <text evidence="7">The sequence shown here is derived from an EMBL/GenBank/DDBJ whole genome shotgun (WGS) entry which is preliminary data.</text>
</comment>
<evidence type="ECO:0000259" key="6">
    <source>
        <dbReference type="Pfam" id="PF13515"/>
    </source>
</evidence>
<dbReference type="Pfam" id="PF13515">
    <property type="entry name" value="FUSC_2"/>
    <property type="match status" value="1"/>
</dbReference>
<evidence type="ECO:0000256" key="4">
    <source>
        <dbReference type="ARBA" id="ARBA00023136"/>
    </source>
</evidence>
<protein>
    <recommendedName>
        <fullName evidence="6">Integral membrane bound transporter domain-containing protein</fullName>
    </recommendedName>
</protein>
<gene>
    <name evidence="7" type="ORF">FHX76_002344</name>
</gene>
<organism evidence="7 8">
    <name type="scientific">Lysinibacter cavernae</name>
    <dbReference type="NCBI Taxonomy" id="1640652"/>
    <lineage>
        <taxon>Bacteria</taxon>
        <taxon>Bacillati</taxon>
        <taxon>Actinomycetota</taxon>
        <taxon>Actinomycetes</taxon>
        <taxon>Micrococcales</taxon>
        <taxon>Microbacteriaceae</taxon>
        <taxon>Lysinibacter</taxon>
    </lineage>
</organism>
<feature type="transmembrane region" description="Helical" evidence="5">
    <location>
        <begin position="150"/>
        <end position="176"/>
    </location>
</feature>
<feature type="domain" description="Integral membrane bound transporter" evidence="6">
    <location>
        <begin position="213"/>
        <end position="337"/>
    </location>
</feature>
<keyword evidence="2 5" id="KW-0812">Transmembrane</keyword>
<dbReference type="GO" id="GO:0016020">
    <property type="term" value="C:membrane"/>
    <property type="evidence" value="ECO:0007669"/>
    <property type="project" value="UniProtKB-SubCell"/>
</dbReference>
<comment type="subcellular location">
    <subcellularLocation>
        <location evidence="1">Membrane</location>
        <topology evidence="1">Multi-pass membrane protein</topology>
    </subcellularLocation>
</comment>
<dbReference type="Proteomes" id="UP000541033">
    <property type="component" value="Unassembled WGS sequence"/>
</dbReference>
<dbReference type="InterPro" id="IPR049453">
    <property type="entry name" value="Memb_transporter_dom"/>
</dbReference>
<name>A0A7X5R2F5_9MICO</name>
<keyword evidence="3 5" id="KW-1133">Transmembrane helix</keyword>
<evidence type="ECO:0000256" key="5">
    <source>
        <dbReference type="SAM" id="Phobius"/>
    </source>
</evidence>
<keyword evidence="4 5" id="KW-0472">Membrane</keyword>
<sequence>MTTPTSALLLPKAKDFLRFGPHNGAHRPAIRAAVAVVVPLAVLCLIGRPEWGPYAVFGSMLSVYGRGIARHARLRMQAETGLGLVLCVVLGVALAALGAAPVVNILATAMIAAVASAVADRRRWQPGGPIFFVFGFAVCAWMPATASTIGIAAICAGVSALFALAVGYVGLALPAARRQARAAKAAPQHPAAAGPSPAMIALHAGLCGVAAALAGLTSYALGLGFSYWAMVAAVVPVVGGSTAAQLLRAGHRVIGTMLGLVIAAGLLFLPLNLVGIVVVIGLLQIGAELTVARNYSAALLFITPLALMMMHLTRPLPVGEVLRDRAIDTIIGVLVTALLLLATHRLRKRLRAAAAAG</sequence>
<dbReference type="RefSeq" id="WP_167150824.1">
    <property type="nucleotide sequence ID" value="NZ_JAAMOX010000002.1"/>
</dbReference>
<feature type="transmembrane region" description="Helical" evidence="5">
    <location>
        <begin position="197"/>
        <end position="221"/>
    </location>
</feature>
<feature type="transmembrane region" description="Helical" evidence="5">
    <location>
        <begin position="325"/>
        <end position="342"/>
    </location>
</feature>
<keyword evidence="8" id="KW-1185">Reference proteome</keyword>
<feature type="transmembrane region" description="Helical" evidence="5">
    <location>
        <begin position="295"/>
        <end position="313"/>
    </location>
</feature>
<dbReference type="AlphaFoldDB" id="A0A7X5R2F5"/>
<reference evidence="7 8" key="1">
    <citation type="submission" date="2020-02" db="EMBL/GenBank/DDBJ databases">
        <title>Sequencing the genomes of 1000 actinobacteria strains.</title>
        <authorList>
            <person name="Klenk H.-P."/>
        </authorList>
    </citation>
    <scope>NUCLEOTIDE SEQUENCE [LARGE SCALE GENOMIC DNA]</scope>
    <source>
        <strain evidence="7 8">DSM 27960</strain>
    </source>
</reference>
<feature type="transmembrane region" description="Helical" evidence="5">
    <location>
        <begin position="81"/>
        <end position="97"/>
    </location>
</feature>
<feature type="transmembrane region" description="Helical" evidence="5">
    <location>
        <begin position="126"/>
        <end position="144"/>
    </location>
</feature>
<evidence type="ECO:0000313" key="7">
    <source>
        <dbReference type="EMBL" id="NIH54448.1"/>
    </source>
</evidence>
<feature type="transmembrane region" description="Helical" evidence="5">
    <location>
        <begin position="28"/>
        <end position="46"/>
    </location>
</feature>
<accession>A0A7X5R2F5</accession>
<feature type="transmembrane region" description="Helical" evidence="5">
    <location>
        <begin position="52"/>
        <end position="69"/>
    </location>
</feature>